<dbReference type="CDD" id="cd14869">
    <property type="entry name" value="uS7_Bacteria"/>
    <property type="match status" value="1"/>
</dbReference>
<protein>
    <recommendedName>
        <fullName evidence="6">Small ribosomal subunit protein uS7</fullName>
    </recommendedName>
</protein>
<comment type="function">
    <text evidence="6">One of the primary rRNA binding proteins, it binds directly to 16S rRNA where it nucleates assembly of the head domain of the 30S subunit. Is located at the subunit interface close to the decoding center, probably blocks exit of the E-site tRNA.</text>
</comment>
<keyword evidence="6" id="KW-0820">tRNA-binding</keyword>
<sequence length="155" mass="17111">MRGKSAVARVIAPDSKYGNPQVAKLINYVMESGKKTTAQAIVYSAFDIISKKTKTDPVEVFETALKNTMPSLEVKSKRVGGANYQIPMPVRGERRLALSFRWLLEVARGKKGRPMAQKLAEELMAAAKGEGDAVKKKQDVQRMAEANKAFAHFAR</sequence>
<dbReference type="InterPro" id="IPR023798">
    <property type="entry name" value="Ribosomal_uS7_dom"/>
</dbReference>
<dbReference type="SUPFAM" id="SSF47973">
    <property type="entry name" value="Ribosomal protein S7"/>
    <property type="match status" value="1"/>
</dbReference>
<dbReference type="EMBL" id="LCJB01000091">
    <property type="protein sequence ID" value="KKT67978.1"/>
    <property type="molecule type" value="Genomic_DNA"/>
</dbReference>
<evidence type="ECO:0000313" key="9">
    <source>
        <dbReference type="Proteomes" id="UP000034154"/>
    </source>
</evidence>
<reference evidence="8 9" key="1">
    <citation type="journal article" date="2015" name="Nature">
        <title>rRNA introns, odd ribosomes, and small enigmatic genomes across a large radiation of phyla.</title>
        <authorList>
            <person name="Brown C.T."/>
            <person name="Hug L.A."/>
            <person name="Thomas B.C."/>
            <person name="Sharon I."/>
            <person name="Castelle C.J."/>
            <person name="Singh A."/>
            <person name="Wilkins M.J."/>
            <person name="Williams K.H."/>
            <person name="Banfield J.F."/>
        </authorList>
    </citation>
    <scope>NUCLEOTIDE SEQUENCE [LARGE SCALE GENOMIC DNA]</scope>
</reference>
<dbReference type="FunFam" id="1.10.455.10:FF:000001">
    <property type="entry name" value="30S ribosomal protein S7"/>
    <property type="match status" value="1"/>
</dbReference>
<dbReference type="Pfam" id="PF00177">
    <property type="entry name" value="Ribosomal_S7"/>
    <property type="match status" value="1"/>
</dbReference>
<dbReference type="PATRIC" id="fig|1619000.3.peg.1102"/>
<dbReference type="GO" id="GO:0015935">
    <property type="term" value="C:small ribosomal subunit"/>
    <property type="evidence" value="ECO:0007669"/>
    <property type="project" value="InterPro"/>
</dbReference>
<evidence type="ECO:0000256" key="5">
    <source>
        <dbReference type="ARBA" id="ARBA00023274"/>
    </source>
</evidence>
<keyword evidence="2 6" id="KW-0699">rRNA-binding</keyword>
<evidence type="ECO:0000256" key="4">
    <source>
        <dbReference type="ARBA" id="ARBA00022980"/>
    </source>
</evidence>
<dbReference type="GO" id="GO:0003735">
    <property type="term" value="F:structural constituent of ribosome"/>
    <property type="evidence" value="ECO:0007669"/>
    <property type="project" value="InterPro"/>
</dbReference>
<dbReference type="GO" id="GO:0006412">
    <property type="term" value="P:translation"/>
    <property type="evidence" value="ECO:0007669"/>
    <property type="project" value="UniProtKB-UniRule"/>
</dbReference>
<dbReference type="GO" id="GO:0019843">
    <property type="term" value="F:rRNA binding"/>
    <property type="evidence" value="ECO:0007669"/>
    <property type="project" value="UniProtKB-UniRule"/>
</dbReference>
<dbReference type="GO" id="GO:0000049">
    <property type="term" value="F:tRNA binding"/>
    <property type="evidence" value="ECO:0007669"/>
    <property type="project" value="UniProtKB-UniRule"/>
</dbReference>
<keyword evidence="5 6" id="KW-0687">Ribonucleoprotein</keyword>
<organism evidence="8 9">
    <name type="scientific">Candidatus Uhrbacteria bacterium GW2011_GWF2_44_350</name>
    <dbReference type="NCBI Taxonomy" id="1619000"/>
    <lineage>
        <taxon>Bacteria</taxon>
        <taxon>Candidatus Uhriibacteriota</taxon>
    </lineage>
</organism>
<feature type="domain" description="Small ribosomal subunit protein uS7" evidence="7">
    <location>
        <begin position="2"/>
        <end position="148"/>
    </location>
</feature>
<evidence type="ECO:0000256" key="3">
    <source>
        <dbReference type="ARBA" id="ARBA00022884"/>
    </source>
</evidence>
<dbReference type="InterPro" id="IPR000235">
    <property type="entry name" value="Ribosomal_uS7"/>
</dbReference>
<evidence type="ECO:0000259" key="7">
    <source>
        <dbReference type="Pfam" id="PF00177"/>
    </source>
</evidence>
<evidence type="ECO:0000313" key="8">
    <source>
        <dbReference type="EMBL" id="KKT67978.1"/>
    </source>
</evidence>
<evidence type="ECO:0000256" key="6">
    <source>
        <dbReference type="HAMAP-Rule" id="MF_00480"/>
    </source>
</evidence>
<dbReference type="HAMAP" id="MF_00480_B">
    <property type="entry name" value="Ribosomal_uS7_B"/>
    <property type="match status" value="1"/>
</dbReference>
<comment type="caution">
    <text evidence="8">The sequence shown here is derived from an EMBL/GenBank/DDBJ whole genome shotgun (WGS) entry which is preliminary data.</text>
</comment>
<evidence type="ECO:0000256" key="2">
    <source>
        <dbReference type="ARBA" id="ARBA00022730"/>
    </source>
</evidence>
<dbReference type="Proteomes" id="UP000034154">
    <property type="component" value="Unassembled WGS sequence"/>
</dbReference>
<dbReference type="PIRSF" id="PIRSF002122">
    <property type="entry name" value="RPS7p_RPS7a_RPS5e_RPS7o"/>
    <property type="match status" value="1"/>
</dbReference>
<evidence type="ECO:0000256" key="1">
    <source>
        <dbReference type="ARBA" id="ARBA00007151"/>
    </source>
</evidence>
<keyword evidence="3 6" id="KW-0694">RNA-binding</keyword>
<dbReference type="AlphaFoldDB" id="A0A0G1J9C3"/>
<name>A0A0G1J9C3_9BACT</name>
<dbReference type="Gene3D" id="1.10.455.10">
    <property type="entry name" value="Ribosomal protein S7 domain"/>
    <property type="match status" value="1"/>
</dbReference>
<accession>A0A0G1J9C3</accession>
<keyword evidence="4 6" id="KW-0689">Ribosomal protein</keyword>
<gene>
    <name evidence="6" type="primary">rpsG</name>
    <name evidence="8" type="ORF">UW63_C0091G0008</name>
</gene>
<comment type="subunit">
    <text evidence="6">Part of the 30S ribosomal subunit. Contacts proteins S9 and S11.</text>
</comment>
<proteinExistence type="inferred from homology"/>
<comment type="similarity">
    <text evidence="1 6">Belongs to the universal ribosomal protein uS7 family.</text>
</comment>
<dbReference type="InterPro" id="IPR005717">
    <property type="entry name" value="Ribosomal_uS7_bac/org-type"/>
</dbReference>
<dbReference type="PANTHER" id="PTHR11205">
    <property type="entry name" value="RIBOSOMAL PROTEIN S7"/>
    <property type="match status" value="1"/>
</dbReference>
<dbReference type="NCBIfam" id="TIGR01029">
    <property type="entry name" value="rpsG_bact"/>
    <property type="match status" value="1"/>
</dbReference>
<dbReference type="InterPro" id="IPR036823">
    <property type="entry name" value="Ribosomal_uS7_dom_sf"/>
</dbReference>